<dbReference type="Proteomes" id="UP000479226">
    <property type="component" value="Unassembled WGS sequence"/>
</dbReference>
<sequence length="870" mass="88303">MTGTVTGPRPSPGGRRGKPGQPGGPGHPGGPAGPGESGGPTGPGQQDQGGRRNGLREWLGTPETGPARWVLALAVFAAIMASSAGLQNVLLGGSWVPRAILVVALTLLLPAIVRRWPRLAAFAPVAALAGWFIGLTLAFFPGTAYVGLIPSPQTINAAVQLSSDAAATILVNSTPVPADDGITFVICAGLGFAALLVDTLAVTLSMPAASGLGLVLILLPASLTTLDGIGVAGLAAAAAGYLLILGCCRWYAPDGRLRPAANRGPSGALRRAAALGAAVVLVMVLLPAVIPGFTEGSFPQGARVGGPGDVSGLDPMISLGNDLRAQSGAVNLTYNTSATGPVYLRMSTLEDFSGRKWKPTAVPDGLRTDLGQLTPALGPNPAVPHTSTNTWIDVSNLSSPWLPAPTFAAAVSDLTGRWNWNPSTQTLSAQDTDSDGKTYVVRSDIPDLTPALLEAAAQPPSKSLDPIFLKLPGNVPSIIKDTANQLAKGQNTPYDRAMAIQDYLRSPLFTYSEKTPVTQGYDGAGMNVLAKFLEVKAGYCVHFSATMAVLAREMGIPSRIVVGYAPGASSGDTLDVGGVQMQGYYVTGKDAHAWPELYFEGLGWVPFEPTPSRGDVPSYAQAPSSQGSNLGSSDLLNGANSRPTAGADSTATPSATASPSAAAAPVPATPAPARVGSAFAAVLLALLALASPALTRLLVRRRRLALVRGAGSGRGREGDGGDGGGGGQGGRGSDSAGAAPGGGGAGTRSAHAGSLAIVAAPDPRDAPELLAWRELKASAADFGARFDPSRTPSVQAAQVSAMLGAGDSRDVKLILGAYEASVYGPPSDGPAAGRDDLADALERIGATLASRAGWVARLRAVVLPPSLFAR</sequence>
<dbReference type="PANTHER" id="PTHR42736">
    <property type="entry name" value="PROTEIN-GLUTAMINE GAMMA-GLUTAMYLTRANSFERASE"/>
    <property type="match status" value="1"/>
</dbReference>
<feature type="transmembrane region" description="Helical" evidence="2">
    <location>
        <begin position="120"/>
        <end position="140"/>
    </location>
</feature>
<feature type="compositionally biased region" description="Gly residues" evidence="1">
    <location>
        <begin position="20"/>
        <end position="42"/>
    </location>
</feature>
<feature type="region of interest" description="Disordered" evidence="1">
    <location>
        <begin position="615"/>
        <end position="670"/>
    </location>
</feature>
<feature type="transmembrane region" description="Helical" evidence="2">
    <location>
        <begin position="272"/>
        <end position="293"/>
    </location>
</feature>
<evidence type="ECO:0000256" key="2">
    <source>
        <dbReference type="SAM" id="Phobius"/>
    </source>
</evidence>
<keyword evidence="2" id="KW-0472">Membrane</keyword>
<comment type="caution">
    <text evidence="4">The sequence shown here is derived from an EMBL/GenBank/DDBJ whole genome shotgun (WGS) entry which is preliminary data.</text>
</comment>
<evidence type="ECO:0000259" key="3">
    <source>
        <dbReference type="SMART" id="SM00460"/>
    </source>
</evidence>
<dbReference type="Pfam" id="PF01841">
    <property type="entry name" value="Transglut_core"/>
    <property type="match status" value="1"/>
</dbReference>
<feature type="region of interest" description="Disordered" evidence="1">
    <location>
        <begin position="710"/>
        <end position="747"/>
    </location>
</feature>
<dbReference type="SMART" id="SM00460">
    <property type="entry name" value="TGc"/>
    <property type="match status" value="1"/>
</dbReference>
<evidence type="ECO:0000313" key="4">
    <source>
        <dbReference type="EMBL" id="NGN83628.1"/>
    </source>
</evidence>
<dbReference type="RefSeq" id="WP_165181767.1">
    <property type="nucleotide sequence ID" value="NZ_JAAKZI010000013.1"/>
</dbReference>
<dbReference type="InterPro" id="IPR052901">
    <property type="entry name" value="Bact_TGase-like"/>
</dbReference>
<dbReference type="EMBL" id="JAAKZI010000013">
    <property type="protein sequence ID" value="NGN83628.1"/>
    <property type="molecule type" value="Genomic_DNA"/>
</dbReference>
<feature type="transmembrane region" description="Helical" evidence="2">
    <location>
        <begin position="678"/>
        <end position="699"/>
    </location>
</feature>
<feature type="transmembrane region" description="Helical" evidence="2">
    <location>
        <begin position="229"/>
        <end position="252"/>
    </location>
</feature>
<keyword evidence="5" id="KW-1185">Reference proteome</keyword>
<reference evidence="4 5" key="1">
    <citation type="submission" date="2020-02" db="EMBL/GenBank/DDBJ databases">
        <title>Genome sequence of the type strain DSM 27180 of Arthrobacter silviterrae.</title>
        <authorList>
            <person name="Gao J."/>
            <person name="Sun J."/>
        </authorList>
    </citation>
    <scope>NUCLEOTIDE SEQUENCE [LARGE SCALE GENOMIC DNA]</scope>
    <source>
        <strain evidence="4 5">DSM 27180</strain>
    </source>
</reference>
<dbReference type="SUPFAM" id="SSF54001">
    <property type="entry name" value="Cysteine proteinases"/>
    <property type="match status" value="1"/>
</dbReference>
<feature type="region of interest" description="Disordered" evidence="1">
    <location>
        <begin position="1"/>
        <end position="61"/>
    </location>
</feature>
<name>A0ABX0DH43_9MICC</name>
<feature type="domain" description="Transglutaminase-like" evidence="3">
    <location>
        <begin position="532"/>
        <end position="611"/>
    </location>
</feature>
<dbReference type="InterPro" id="IPR038765">
    <property type="entry name" value="Papain-like_cys_pep_sf"/>
</dbReference>
<dbReference type="InterPro" id="IPR002931">
    <property type="entry name" value="Transglutaminase-like"/>
</dbReference>
<dbReference type="Pfam" id="PF11992">
    <property type="entry name" value="TgpA_N"/>
    <property type="match status" value="1"/>
</dbReference>
<evidence type="ECO:0000313" key="5">
    <source>
        <dbReference type="Proteomes" id="UP000479226"/>
    </source>
</evidence>
<dbReference type="Gene3D" id="3.10.620.30">
    <property type="match status" value="1"/>
</dbReference>
<proteinExistence type="predicted"/>
<feature type="transmembrane region" description="Helical" evidence="2">
    <location>
        <begin position="204"/>
        <end position="223"/>
    </location>
</feature>
<evidence type="ECO:0000256" key="1">
    <source>
        <dbReference type="SAM" id="MobiDB-lite"/>
    </source>
</evidence>
<feature type="compositionally biased region" description="Gly residues" evidence="1">
    <location>
        <begin position="721"/>
        <end position="732"/>
    </location>
</feature>
<accession>A0ABX0DH43</accession>
<keyword evidence="2" id="KW-1133">Transmembrane helix</keyword>
<dbReference type="PANTHER" id="PTHR42736:SF1">
    <property type="entry name" value="PROTEIN-GLUTAMINE GAMMA-GLUTAMYLTRANSFERASE"/>
    <property type="match status" value="1"/>
</dbReference>
<feature type="compositionally biased region" description="Low complexity" evidence="1">
    <location>
        <begin position="643"/>
        <end position="666"/>
    </location>
</feature>
<protein>
    <submittedName>
        <fullName evidence="4">Transglutaminase domain-containing protein</fullName>
    </submittedName>
</protein>
<dbReference type="InterPro" id="IPR021878">
    <property type="entry name" value="TgpA_N"/>
</dbReference>
<keyword evidence="2" id="KW-0812">Transmembrane</keyword>
<feature type="compositionally biased region" description="Polar residues" evidence="1">
    <location>
        <begin position="621"/>
        <end position="642"/>
    </location>
</feature>
<gene>
    <name evidence="4" type="ORF">G6N77_09190</name>
</gene>
<feature type="transmembrane region" description="Helical" evidence="2">
    <location>
        <begin position="95"/>
        <end position="113"/>
    </location>
</feature>
<feature type="transmembrane region" description="Helical" evidence="2">
    <location>
        <begin position="181"/>
        <end position="197"/>
    </location>
</feature>
<feature type="transmembrane region" description="Helical" evidence="2">
    <location>
        <begin position="69"/>
        <end position="89"/>
    </location>
</feature>
<organism evidence="4 5">
    <name type="scientific">Arthrobacter silviterrae</name>
    <dbReference type="NCBI Taxonomy" id="2026658"/>
    <lineage>
        <taxon>Bacteria</taxon>
        <taxon>Bacillati</taxon>
        <taxon>Actinomycetota</taxon>
        <taxon>Actinomycetes</taxon>
        <taxon>Micrococcales</taxon>
        <taxon>Micrococcaceae</taxon>
        <taxon>Arthrobacter</taxon>
    </lineage>
</organism>